<dbReference type="EMBL" id="SRRH01000141">
    <property type="protein sequence ID" value="KAG6297883.1"/>
    <property type="molecule type" value="Genomic_DNA"/>
</dbReference>
<reference evidence="2 3" key="1">
    <citation type="journal article" date="2020" name="bioRxiv">
        <title>Whole genome comparisons of ergot fungi reveals the divergence and evolution of species within the genus Claviceps are the result of varying mechanisms driving genome evolution and host range expansion.</title>
        <authorList>
            <person name="Wyka S.A."/>
            <person name="Mondo S.J."/>
            <person name="Liu M."/>
            <person name="Dettman J."/>
            <person name="Nalam V."/>
            <person name="Broders K.D."/>
        </authorList>
    </citation>
    <scope>NUCLEOTIDE SEQUENCE [LARGE SCALE GENOMIC DNA]</scope>
    <source>
        <strain evidence="2 3">Clav52</strain>
    </source>
</reference>
<dbReference type="Proteomes" id="UP000707071">
    <property type="component" value="Unassembled WGS sequence"/>
</dbReference>
<sequence length="75" mass="7946">MSLDGSGRLAGPIETPDIPDPTSSSHARLGIPPEAMQSKQQGRLARRIAALHYTPQDELVGMNAEPNTITSASVH</sequence>
<organism evidence="2 3">
    <name type="scientific">Claviceps aff. purpurea</name>
    <dbReference type="NCBI Taxonomy" id="1967640"/>
    <lineage>
        <taxon>Eukaryota</taxon>
        <taxon>Fungi</taxon>
        <taxon>Dikarya</taxon>
        <taxon>Ascomycota</taxon>
        <taxon>Pezizomycotina</taxon>
        <taxon>Sordariomycetes</taxon>
        <taxon>Hypocreomycetidae</taxon>
        <taxon>Hypocreales</taxon>
        <taxon>Clavicipitaceae</taxon>
        <taxon>Claviceps</taxon>
    </lineage>
</organism>
<comment type="caution">
    <text evidence="2">The sequence shown here is derived from an EMBL/GenBank/DDBJ whole genome shotgun (WGS) entry which is preliminary data.</text>
</comment>
<name>A0A9P7U211_9HYPO</name>
<proteinExistence type="predicted"/>
<accession>A0A9P7U211</accession>
<dbReference type="AlphaFoldDB" id="A0A9P7U211"/>
<protein>
    <submittedName>
        <fullName evidence="2">Uncharacterized protein</fullName>
    </submittedName>
</protein>
<feature type="region of interest" description="Disordered" evidence="1">
    <location>
        <begin position="1"/>
        <end position="43"/>
    </location>
</feature>
<evidence type="ECO:0000256" key="1">
    <source>
        <dbReference type="SAM" id="MobiDB-lite"/>
    </source>
</evidence>
<evidence type="ECO:0000313" key="2">
    <source>
        <dbReference type="EMBL" id="KAG6297883.1"/>
    </source>
</evidence>
<keyword evidence="3" id="KW-1185">Reference proteome</keyword>
<gene>
    <name evidence="2" type="ORF">E4U09_001205</name>
</gene>
<evidence type="ECO:0000313" key="3">
    <source>
        <dbReference type="Proteomes" id="UP000707071"/>
    </source>
</evidence>